<dbReference type="SUPFAM" id="SSF46785">
    <property type="entry name" value="Winged helix' DNA-binding domain"/>
    <property type="match status" value="2"/>
</dbReference>
<dbReference type="Pfam" id="PF24266">
    <property type="entry name" value="HTH_HVO_0163_N"/>
    <property type="match status" value="1"/>
</dbReference>
<proteinExistence type="predicted"/>
<comment type="caution">
    <text evidence="2">The sequence shown here is derived from an EMBL/GenBank/DDBJ whole genome shotgun (WGS) entry which is preliminary data.</text>
</comment>
<dbReference type="EMBL" id="BMOO01000008">
    <property type="protein sequence ID" value="GGM75020.1"/>
    <property type="molecule type" value="Genomic_DNA"/>
</dbReference>
<dbReference type="EMBL" id="JAGGKO010000008">
    <property type="protein sequence ID" value="MBP1955876.1"/>
    <property type="molecule type" value="Genomic_DNA"/>
</dbReference>
<dbReference type="PANTHER" id="PTHR36216:SF1">
    <property type="entry name" value="HTH ARSR-TYPE DOMAIN-CONTAINING PROTEIN"/>
    <property type="match status" value="1"/>
</dbReference>
<sequence>MTDQRARLTSYVTDHPGVHFSGLQEALDLATGQTQYHLHRLVRDGDLDRMEFYGRTHYYPIDCPSWDRAAFALARRETVRDVLLVLLESGPSAPATVADEIDIARSTLEHHLDHLTTHDIVRKERDSRNRVTLVLVQPEETVRVLETVAPSVSDRFIDRFLRLVDSVFEV</sequence>
<reference evidence="3" key="3">
    <citation type="submission" date="2021-03" db="EMBL/GenBank/DDBJ databases">
        <title>Genomic Encyclopedia of Type Strains, Phase IV (KMG-IV): sequencing the most valuable type-strain genomes for metagenomic binning, comparative biology and taxonomic classification.</title>
        <authorList>
            <person name="Goeker M."/>
        </authorList>
    </citation>
    <scope>NUCLEOTIDE SEQUENCE</scope>
    <source>
        <strain evidence="3">DSM 22443</strain>
    </source>
</reference>
<keyword evidence="4" id="KW-1185">Reference proteome</keyword>
<feature type="domain" description="HVO-0163 N-terminal HTH" evidence="1">
    <location>
        <begin position="2"/>
        <end position="70"/>
    </location>
</feature>
<dbReference type="Gene3D" id="1.10.10.10">
    <property type="entry name" value="Winged helix-like DNA-binding domain superfamily/Winged helix DNA-binding domain"/>
    <property type="match status" value="2"/>
</dbReference>
<dbReference type="RefSeq" id="WP_188873051.1">
    <property type="nucleotide sequence ID" value="NZ_BMOO01000008.1"/>
</dbReference>
<evidence type="ECO:0000259" key="1">
    <source>
        <dbReference type="Pfam" id="PF24266"/>
    </source>
</evidence>
<name>A0A830G531_9EURY</name>
<reference evidence="2" key="2">
    <citation type="submission" date="2020-09" db="EMBL/GenBank/DDBJ databases">
        <authorList>
            <person name="Sun Q."/>
            <person name="Ohkuma M."/>
        </authorList>
    </citation>
    <scope>NUCLEOTIDE SEQUENCE</scope>
    <source>
        <strain evidence="2">JCM 16108</strain>
    </source>
</reference>
<dbReference type="InterPro" id="IPR056504">
    <property type="entry name" value="HTH_HVO_0163_N"/>
</dbReference>
<dbReference type="InterPro" id="IPR036390">
    <property type="entry name" value="WH_DNA-bd_sf"/>
</dbReference>
<dbReference type="Proteomes" id="UP000765891">
    <property type="component" value="Unassembled WGS sequence"/>
</dbReference>
<protein>
    <submittedName>
        <fullName evidence="3">Putative transcriptional regulator</fullName>
    </submittedName>
</protein>
<reference evidence="2" key="1">
    <citation type="journal article" date="2014" name="Int. J. Syst. Evol. Microbiol.">
        <title>Complete genome sequence of Corynebacterium casei LMG S-19264T (=DSM 44701T), isolated from a smear-ripened cheese.</title>
        <authorList>
            <consortium name="US DOE Joint Genome Institute (JGI-PGF)"/>
            <person name="Walter F."/>
            <person name="Albersmeier A."/>
            <person name="Kalinowski J."/>
            <person name="Ruckert C."/>
        </authorList>
    </citation>
    <scope>NUCLEOTIDE SEQUENCE</scope>
    <source>
        <strain evidence="2">JCM 16108</strain>
    </source>
</reference>
<dbReference type="Pfam" id="PF12840">
    <property type="entry name" value="HTH_20"/>
    <property type="match status" value="1"/>
</dbReference>
<evidence type="ECO:0000313" key="2">
    <source>
        <dbReference type="EMBL" id="GGM75020.1"/>
    </source>
</evidence>
<gene>
    <name evidence="2" type="ORF">GCM10009017_26210</name>
    <name evidence="3" type="ORF">J2752_002807</name>
</gene>
<dbReference type="Proteomes" id="UP000614609">
    <property type="component" value="Unassembled WGS sequence"/>
</dbReference>
<dbReference type="OrthoDB" id="28610at2157"/>
<dbReference type="InterPro" id="IPR036388">
    <property type="entry name" value="WH-like_DNA-bd_sf"/>
</dbReference>
<evidence type="ECO:0000313" key="4">
    <source>
        <dbReference type="Proteomes" id="UP000614609"/>
    </source>
</evidence>
<dbReference type="AlphaFoldDB" id="A0A830G531"/>
<dbReference type="PANTHER" id="PTHR36216">
    <property type="entry name" value="TRANSCRIPTIONAL REGULATOR, TRMB"/>
    <property type="match status" value="1"/>
</dbReference>
<organism evidence="2 4">
    <name type="scientific">Halarchaeum rubridurum</name>
    <dbReference type="NCBI Taxonomy" id="489911"/>
    <lineage>
        <taxon>Archaea</taxon>
        <taxon>Methanobacteriati</taxon>
        <taxon>Methanobacteriota</taxon>
        <taxon>Stenosarchaea group</taxon>
        <taxon>Halobacteria</taxon>
        <taxon>Halobacteriales</taxon>
        <taxon>Halobacteriaceae</taxon>
    </lineage>
</organism>
<accession>A0A830G531</accession>
<evidence type="ECO:0000313" key="3">
    <source>
        <dbReference type="EMBL" id="MBP1955876.1"/>
    </source>
</evidence>